<keyword evidence="2" id="KW-0813">Transport</keyword>
<dbReference type="GO" id="GO:0005524">
    <property type="term" value="F:ATP binding"/>
    <property type="evidence" value="ECO:0007669"/>
    <property type="project" value="UniProtKB-KW"/>
</dbReference>
<comment type="similarity">
    <text evidence="1">Belongs to the ABC transporter superfamily.</text>
</comment>
<dbReference type="PANTHER" id="PTHR43335:SF2">
    <property type="entry name" value="ABC TRANSPORTER, ATP-BINDING PROTEIN"/>
    <property type="match status" value="1"/>
</dbReference>
<dbReference type="CDD" id="cd03230">
    <property type="entry name" value="ABC_DR_subfamily_A"/>
    <property type="match status" value="1"/>
</dbReference>
<name>A4TVL6_9PROT</name>
<keyword evidence="4 6" id="KW-0067">ATP-binding</keyword>
<gene>
    <name evidence="6" type="ORF">MGR_0885</name>
</gene>
<organism evidence="6">
    <name type="scientific">Magnetospirillum gryphiswaldense</name>
    <dbReference type="NCBI Taxonomy" id="55518"/>
    <lineage>
        <taxon>Bacteria</taxon>
        <taxon>Pseudomonadati</taxon>
        <taxon>Pseudomonadota</taxon>
        <taxon>Alphaproteobacteria</taxon>
        <taxon>Rhodospirillales</taxon>
        <taxon>Rhodospirillaceae</taxon>
        <taxon>Magnetospirillum</taxon>
    </lineage>
</organism>
<protein>
    <submittedName>
        <fullName evidence="6">ABC transporter ATP-binding protein</fullName>
    </submittedName>
</protein>
<dbReference type="Pfam" id="PF00005">
    <property type="entry name" value="ABC_tran"/>
    <property type="match status" value="1"/>
</dbReference>
<feature type="domain" description="ABC transporter" evidence="5">
    <location>
        <begin position="6"/>
        <end position="236"/>
    </location>
</feature>
<evidence type="ECO:0000256" key="1">
    <source>
        <dbReference type="ARBA" id="ARBA00005417"/>
    </source>
</evidence>
<dbReference type="InterPro" id="IPR027417">
    <property type="entry name" value="P-loop_NTPase"/>
</dbReference>
<dbReference type="SMART" id="SM00382">
    <property type="entry name" value="AAA"/>
    <property type="match status" value="1"/>
</dbReference>
<dbReference type="Gene3D" id="3.40.50.300">
    <property type="entry name" value="P-loop containing nucleotide triphosphate hydrolases"/>
    <property type="match status" value="1"/>
</dbReference>
<dbReference type="PANTHER" id="PTHR43335">
    <property type="entry name" value="ABC TRANSPORTER, ATP-BINDING PROTEIN"/>
    <property type="match status" value="1"/>
</dbReference>
<evidence type="ECO:0000313" key="6">
    <source>
        <dbReference type="EMBL" id="CAM74673.1"/>
    </source>
</evidence>
<proteinExistence type="inferred from homology"/>
<dbReference type="InterPro" id="IPR003593">
    <property type="entry name" value="AAA+_ATPase"/>
</dbReference>
<evidence type="ECO:0000256" key="2">
    <source>
        <dbReference type="ARBA" id="ARBA00022448"/>
    </source>
</evidence>
<sequence>MSDQFVSVRGLVYEYGVNRALDEVSFDLPAGSVTALVGPNGAGKTTLLRCLAGLERPLAGSVRIDGIDVLEQPRLAHAKLGFQQDFFGVYDDLSVRRNLLHAAAIQGMDENDMEAAAVWAAEAVSLSNRLEDRAGTLSRGLRQRLAIARSMVHRPRLLLMDEPASGLDPEARRELSGLIRTLNMAGMTIVVSSHILAELEDYSTHMLALRQGRAAQVAVLSGETAPKSRWRLGLIGDARDALAGMQGAAKVADCQIIDGEIEFSFDGEPLDRHHLLRHLVEQGVMVTSLAPTGGHLEKLYMGERA</sequence>
<evidence type="ECO:0000256" key="3">
    <source>
        <dbReference type="ARBA" id="ARBA00022741"/>
    </source>
</evidence>
<dbReference type="SUPFAM" id="SSF52540">
    <property type="entry name" value="P-loop containing nucleoside triphosphate hydrolases"/>
    <property type="match status" value="1"/>
</dbReference>
<dbReference type="PROSITE" id="PS50893">
    <property type="entry name" value="ABC_TRANSPORTER_2"/>
    <property type="match status" value="1"/>
</dbReference>
<evidence type="ECO:0000256" key="4">
    <source>
        <dbReference type="ARBA" id="ARBA00022840"/>
    </source>
</evidence>
<accession>A4TVL6</accession>
<keyword evidence="3" id="KW-0547">Nucleotide-binding</keyword>
<dbReference type="InterPro" id="IPR003439">
    <property type="entry name" value="ABC_transporter-like_ATP-bd"/>
</dbReference>
<reference evidence="6" key="1">
    <citation type="journal article" date="2007" name="J. Bacteriol.">
        <title>Comparative genome analysis of four magnetotactic bacteria reveals a complex set of group-specific genes implicated in magnetosome biomineralization and function.</title>
        <authorList>
            <person name="Richter M."/>
            <person name="Kube M."/>
            <person name="Bazylinski D.A."/>
            <person name="Lombardot T."/>
            <person name="Gloeckner F.O."/>
            <person name="Reinhardt R."/>
            <person name="Schueler D."/>
        </authorList>
    </citation>
    <scope>NUCLEOTIDE SEQUENCE</scope>
    <source>
        <strain evidence="6">MSR-1</strain>
    </source>
</reference>
<dbReference type="RefSeq" id="WP_024079582.1">
    <property type="nucleotide sequence ID" value="NZ_CP027527.1"/>
</dbReference>
<evidence type="ECO:0000259" key="5">
    <source>
        <dbReference type="PROSITE" id="PS50893"/>
    </source>
</evidence>
<dbReference type="EMBL" id="CU459003">
    <property type="protein sequence ID" value="CAM74673.1"/>
    <property type="molecule type" value="Genomic_DNA"/>
</dbReference>
<dbReference type="AlphaFoldDB" id="A4TVL6"/>
<dbReference type="GO" id="GO:0016887">
    <property type="term" value="F:ATP hydrolysis activity"/>
    <property type="evidence" value="ECO:0007669"/>
    <property type="project" value="InterPro"/>
</dbReference>